<sequence length="201" mass="23087">MKLILGVVLLSLVTHGACIKRPVEIITAEQTLKKSNLVAVLPKLEKKFLIVFKLKLNSFSYGHRSVIHLTQGEDNVKYGDRIPGVWILKQKLHVAFAINGNKNEYFYSKPLPLDQWISVHIGQLGYPLKTIFEVSINHEKVYEVENLNAQEFTNINVYAGDPWYEVQDGSIKNFFVYNFPVKTKKSLKKGAMQKKTFELEF</sequence>
<evidence type="ECO:0000313" key="2">
    <source>
        <dbReference type="Proteomes" id="UP001652625"/>
    </source>
</evidence>
<organism evidence="2 3">
    <name type="scientific">Hydra vulgaris</name>
    <name type="common">Hydra</name>
    <name type="synonym">Hydra attenuata</name>
    <dbReference type="NCBI Taxonomy" id="6087"/>
    <lineage>
        <taxon>Eukaryota</taxon>
        <taxon>Metazoa</taxon>
        <taxon>Cnidaria</taxon>
        <taxon>Hydrozoa</taxon>
        <taxon>Hydroidolina</taxon>
        <taxon>Anthoathecata</taxon>
        <taxon>Aplanulata</taxon>
        <taxon>Hydridae</taxon>
        <taxon>Hydra</taxon>
    </lineage>
</organism>
<protein>
    <submittedName>
        <fullName evidence="3">Uncharacterized protein LOC100204634 isoform X2</fullName>
    </submittedName>
</protein>
<accession>A0ABM4CV42</accession>
<proteinExistence type="predicted"/>
<feature type="signal peptide" evidence="1">
    <location>
        <begin position="1"/>
        <end position="18"/>
    </location>
</feature>
<gene>
    <name evidence="3" type="primary">LOC100204634</name>
</gene>
<dbReference type="Proteomes" id="UP001652625">
    <property type="component" value="Chromosome 11"/>
</dbReference>
<evidence type="ECO:0000256" key="1">
    <source>
        <dbReference type="SAM" id="SignalP"/>
    </source>
</evidence>
<name>A0ABM4CV42_HYDVU</name>
<dbReference type="GeneID" id="100204634"/>
<feature type="chain" id="PRO_5046961846" evidence="1">
    <location>
        <begin position="19"/>
        <end position="201"/>
    </location>
</feature>
<keyword evidence="1" id="KW-0732">Signal</keyword>
<reference evidence="3" key="1">
    <citation type="submission" date="2025-08" db="UniProtKB">
        <authorList>
            <consortium name="RefSeq"/>
        </authorList>
    </citation>
    <scope>IDENTIFICATION</scope>
</reference>
<dbReference type="RefSeq" id="XP_065665800.1">
    <property type="nucleotide sequence ID" value="XM_065809728.1"/>
</dbReference>
<evidence type="ECO:0000313" key="3">
    <source>
        <dbReference type="RefSeq" id="XP_065665800.1"/>
    </source>
</evidence>
<keyword evidence="2" id="KW-1185">Reference proteome</keyword>